<reference evidence="1 2" key="1">
    <citation type="journal article" date="2022" name="Int. J. Syst. Evol. Microbiol.">
        <title>Miniphocaeibacter halophilus sp. nov., an ammonium-tolerant acetate-producing bacterium isolated from a biogas system.</title>
        <authorList>
            <person name="Schnurer A."/>
            <person name="Singh A."/>
            <person name="Bi S."/>
            <person name="Qiao W."/>
            <person name="Westerholm M."/>
        </authorList>
    </citation>
    <scope>NUCLEOTIDE SEQUENCE [LARGE SCALE GENOMIC DNA]</scope>
    <source>
        <strain evidence="1 2">AMB_01</strain>
    </source>
</reference>
<gene>
    <name evidence="1" type="primary">pcp</name>
    <name evidence="1" type="ORF">JFY71_04530</name>
</gene>
<dbReference type="Proteomes" id="UP000595814">
    <property type="component" value="Chromosome"/>
</dbReference>
<name>A0AC61MWR5_9FIRM</name>
<sequence length="215" mass="23726">MKVLITGFDPFGGEEINPAFEAIKLLPNKIVDAEIIKLEVPTIFNDSIKVLEDAIRKNMPDIVICVGQAGGRFTISPERVAINLNDAVIPDNKGQQPVDEKIFKDGENAYFTSLPVKAMVKNMKKNHIPASISYSAGTYVCNNLMYGLLYLLNTIPEFKKIKGGFIHVPYSTEQILYKVNTPSLSLIQIAEGLEICIETAVRTKEDITTIGGTIH</sequence>
<proteinExistence type="predicted"/>
<dbReference type="EMBL" id="CP066744">
    <property type="protein sequence ID" value="QQK08804.1"/>
    <property type="molecule type" value="Genomic_DNA"/>
</dbReference>
<dbReference type="EC" id="3.4.19.3" evidence="1"/>
<evidence type="ECO:0000313" key="2">
    <source>
        <dbReference type="Proteomes" id="UP000595814"/>
    </source>
</evidence>
<organism evidence="1 2">
    <name type="scientific">Miniphocaeibacter halophilus</name>
    <dbReference type="NCBI Taxonomy" id="2931922"/>
    <lineage>
        <taxon>Bacteria</taxon>
        <taxon>Bacillati</taxon>
        <taxon>Bacillota</taxon>
        <taxon>Tissierellia</taxon>
        <taxon>Tissierellales</taxon>
        <taxon>Peptoniphilaceae</taxon>
        <taxon>Miniphocaeibacter</taxon>
    </lineage>
</organism>
<evidence type="ECO:0000313" key="1">
    <source>
        <dbReference type="EMBL" id="QQK08804.1"/>
    </source>
</evidence>
<accession>A0AC61MWR5</accession>
<keyword evidence="1" id="KW-0378">Hydrolase</keyword>
<protein>
    <submittedName>
        <fullName evidence="1">Pyroglutamyl-peptidase I</fullName>
        <ecNumber evidence="1">3.4.19.3</ecNumber>
    </submittedName>
</protein>
<keyword evidence="2" id="KW-1185">Reference proteome</keyword>